<evidence type="ECO:0000313" key="15">
    <source>
        <dbReference type="Proteomes" id="UP000275461"/>
    </source>
</evidence>
<feature type="transmembrane region" description="Helical" evidence="13">
    <location>
        <begin position="620"/>
        <end position="641"/>
    </location>
</feature>
<proteinExistence type="predicted"/>
<feature type="transmembrane region" description="Helical" evidence="13">
    <location>
        <begin position="538"/>
        <end position="565"/>
    </location>
</feature>
<accession>A0A498C2R6</accession>
<keyword evidence="3" id="KW-0171">Cobalt transport</keyword>
<keyword evidence="8 13" id="KW-1133">Transmembrane helix</keyword>
<dbReference type="Pfam" id="PF01244">
    <property type="entry name" value="Peptidase_M19"/>
    <property type="match status" value="1"/>
</dbReference>
<evidence type="ECO:0000256" key="7">
    <source>
        <dbReference type="ARBA" id="ARBA00022692"/>
    </source>
</evidence>
<organism evidence="14 15">
    <name type="scientific">Alkalispirillum mobile</name>
    <dbReference type="NCBI Taxonomy" id="85925"/>
    <lineage>
        <taxon>Bacteria</taxon>
        <taxon>Pseudomonadati</taxon>
        <taxon>Pseudomonadota</taxon>
        <taxon>Gammaproteobacteria</taxon>
        <taxon>Chromatiales</taxon>
        <taxon>Ectothiorhodospiraceae</taxon>
        <taxon>Alkalispirillum</taxon>
    </lineage>
</organism>
<keyword evidence="9" id="KW-0406">Ion transport</keyword>
<dbReference type="InterPro" id="IPR032466">
    <property type="entry name" value="Metal_Hydrolase"/>
</dbReference>
<gene>
    <name evidence="14" type="ORF">DFR31_0230</name>
</gene>
<evidence type="ECO:0000256" key="4">
    <source>
        <dbReference type="ARBA" id="ARBA00022448"/>
    </source>
</evidence>
<evidence type="ECO:0000256" key="11">
    <source>
        <dbReference type="ARBA" id="ARBA00023136"/>
    </source>
</evidence>
<dbReference type="GO" id="GO:0005886">
    <property type="term" value="C:plasma membrane"/>
    <property type="evidence" value="ECO:0007669"/>
    <property type="project" value="UniProtKB-SubCell"/>
</dbReference>
<dbReference type="AlphaFoldDB" id="A0A498C2R6"/>
<keyword evidence="7 13" id="KW-0812">Transmembrane</keyword>
<keyword evidence="4" id="KW-0813">Transport</keyword>
<keyword evidence="10" id="KW-0921">Nickel transport</keyword>
<dbReference type="PROSITE" id="PS51365">
    <property type="entry name" value="RENAL_DIPEPTIDASE_2"/>
    <property type="match status" value="1"/>
</dbReference>
<evidence type="ECO:0000256" key="2">
    <source>
        <dbReference type="ARBA" id="ARBA00004651"/>
    </source>
</evidence>
<evidence type="ECO:0000256" key="9">
    <source>
        <dbReference type="ARBA" id="ARBA00023065"/>
    </source>
</evidence>
<dbReference type="PANTHER" id="PTHR40659:SF1">
    <property type="entry name" value="NICKEL_COBALT EFFLUX SYSTEM RCNA"/>
    <property type="match status" value="1"/>
</dbReference>
<name>A0A498C2R6_9GAMM</name>
<dbReference type="SUPFAM" id="SSF51556">
    <property type="entry name" value="Metallo-dependent hydrolases"/>
    <property type="match status" value="1"/>
</dbReference>
<feature type="transmembrane region" description="Helical" evidence="13">
    <location>
        <begin position="498"/>
        <end position="517"/>
    </location>
</feature>
<keyword evidence="6" id="KW-0533">Nickel</keyword>
<keyword evidence="12" id="KW-0170">Cobalt</keyword>
<dbReference type="Pfam" id="PF03824">
    <property type="entry name" value="NicO"/>
    <property type="match status" value="1"/>
</dbReference>
<keyword evidence="15" id="KW-1185">Reference proteome</keyword>
<feature type="transmembrane region" description="Helical" evidence="13">
    <location>
        <begin position="647"/>
        <end position="669"/>
    </location>
</feature>
<evidence type="ECO:0000256" key="12">
    <source>
        <dbReference type="ARBA" id="ARBA00023285"/>
    </source>
</evidence>
<dbReference type="Proteomes" id="UP000275461">
    <property type="component" value="Unassembled WGS sequence"/>
</dbReference>
<comment type="caution">
    <text evidence="14">The sequence shown here is derived from an EMBL/GenBank/DDBJ whole genome shotgun (WGS) entry which is preliminary data.</text>
</comment>
<keyword evidence="11 13" id="KW-0472">Membrane</keyword>
<evidence type="ECO:0000256" key="3">
    <source>
        <dbReference type="ARBA" id="ARBA00022426"/>
    </source>
</evidence>
<dbReference type="GO" id="GO:0032025">
    <property type="term" value="P:response to cobalt ion"/>
    <property type="evidence" value="ECO:0007669"/>
    <property type="project" value="TreeGrafter"/>
</dbReference>
<dbReference type="GO" id="GO:0015099">
    <property type="term" value="F:nickel cation transmembrane transporter activity"/>
    <property type="evidence" value="ECO:0007669"/>
    <property type="project" value="InterPro"/>
</dbReference>
<evidence type="ECO:0000256" key="13">
    <source>
        <dbReference type="SAM" id="Phobius"/>
    </source>
</evidence>
<sequence>MRERITLFLIIAVLLFGGYYAYNHYAAGLYYLAGQYDRMMNPYGTDPDAPEPTAADRHLHQSMFIVDLHADTLKWERDLLERSMFGHADVPRLREGNVALQGFTIVTKSPLRMPWSDSLSARSPDTNTLLSFLQGRPMFSLRERAYYQIDRYHDAVARARAGEGEGTELRLILDFADLEALVADREAGKDVIGGFLGIEGGHWIGGTGSSRADVEEEIQALFDAGVRMFAPTHRFDNALSGSNEGYARYGLTEHGRIALAKAESLGITVDLAHISSDGLSDAGDLLDQPFVISHTGVRANCEPPCRPDRNLSDDDIRVVLANDGVVGVGYWPQAIGPSVWRIADTMAHIMQLGRDAGLSDPSRHVALGSDYDGSVTPLIEVSNLDVLTAVLRQRPDPFTEQDVRNIAGQNACRVLATNLPGGSAERAEDLCANLRATERDPAAATAGRAGLAGAESPAPARAHTGWLVTDLIGWLARTQSEMNHSLRGQLQAASQSGAAAPIIILIGFLYGLFHAAGPGHGKVVISAWYLANPGRWPSALLASSGIALLQALSAIVTVTLILWVLGSTVTRLLDQAAAIEAIAYGLLALLGLTLLARAIIGGVRSPCCHGDKPPTAGRGLLAMVVAVGVRPCSGALGLLLFTLAVGLFPVGIAATLAMALGTALTLSFFATGSQWLRGATVASVTRSRWGDLLARHAHTVRALVQGTGGLIIATTGTLMLMAAVLRMGVL</sequence>
<evidence type="ECO:0000256" key="8">
    <source>
        <dbReference type="ARBA" id="ARBA00022989"/>
    </source>
</evidence>
<dbReference type="EMBL" id="RCDA01000001">
    <property type="protein sequence ID" value="RLK50334.1"/>
    <property type="molecule type" value="Genomic_DNA"/>
</dbReference>
<dbReference type="RefSeq" id="WP_147436916.1">
    <property type="nucleotide sequence ID" value="NZ_RCDA01000001.1"/>
</dbReference>
<dbReference type="GO" id="GO:0046583">
    <property type="term" value="F:monoatomic cation efflux transmembrane transporter activity"/>
    <property type="evidence" value="ECO:0007669"/>
    <property type="project" value="TreeGrafter"/>
</dbReference>
<reference evidence="14 15" key="1">
    <citation type="submission" date="2018-10" db="EMBL/GenBank/DDBJ databases">
        <title>Genomic Encyclopedia of Type Strains, Phase IV (KMG-IV): sequencing the most valuable type-strain genomes for metagenomic binning, comparative biology and taxonomic classification.</title>
        <authorList>
            <person name="Goeker M."/>
        </authorList>
    </citation>
    <scope>NUCLEOTIDE SEQUENCE [LARGE SCALE GENOMIC DNA]</scope>
    <source>
        <strain evidence="14 15">DSM 12769</strain>
    </source>
</reference>
<dbReference type="InterPro" id="IPR011541">
    <property type="entry name" value="Ni/Co_transpt_high_affinity"/>
</dbReference>
<dbReference type="InterPro" id="IPR051224">
    <property type="entry name" value="NiCoT_RcnA"/>
</dbReference>
<evidence type="ECO:0000256" key="10">
    <source>
        <dbReference type="ARBA" id="ARBA00023112"/>
    </source>
</evidence>
<feature type="transmembrane region" description="Helical" evidence="13">
    <location>
        <begin position="702"/>
        <end position="725"/>
    </location>
</feature>
<evidence type="ECO:0000256" key="5">
    <source>
        <dbReference type="ARBA" id="ARBA00022475"/>
    </source>
</evidence>
<evidence type="ECO:0000313" key="14">
    <source>
        <dbReference type="EMBL" id="RLK50334.1"/>
    </source>
</evidence>
<dbReference type="GO" id="GO:0070573">
    <property type="term" value="F:metallodipeptidase activity"/>
    <property type="evidence" value="ECO:0007669"/>
    <property type="project" value="InterPro"/>
</dbReference>
<dbReference type="GO" id="GO:0010045">
    <property type="term" value="P:response to nickel cation"/>
    <property type="evidence" value="ECO:0007669"/>
    <property type="project" value="TreeGrafter"/>
</dbReference>
<protein>
    <submittedName>
        <fullName evidence="14">ABC-type nickel/cobalt efflux system permease component RcnA</fullName>
    </submittedName>
</protein>
<dbReference type="Gene3D" id="3.20.20.140">
    <property type="entry name" value="Metal-dependent hydrolases"/>
    <property type="match status" value="1"/>
</dbReference>
<comment type="subcellular location">
    <subcellularLocation>
        <location evidence="2">Cell membrane</location>
        <topology evidence="2">Multi-pass membrane protein</topology>
    </subcellularLocation>
</comment>
<comment type="function">
    <text evidence="1">Efflux system for nickel and cobalt.</text>
</comment>
<evidence type="ECO:0000256" key="1">
    <source>
        <dbReference type="ARBA" id="ARBA00002510"/>
    </source>
</evidence>
<feature type="transmembrane region" description="Helical" evidence="13">
    <location>
        <begin position="577"/>
        <end position="600"/>
    </location>
</feature>
<keyword evidence="5" id="KW-1003">Cell membrane</keyword>
<dbReference type="InterPro" id="IPR008257">
    <property type="entry name" value="Pept_M19"/>
</dbReference>
<dbReference type="GO" id="GO:0006824">
    <property type="term" value="P:cobalt ion transport"/>
    <property type="evidence" value="ECO:0007669"/>
    <property type="project" value="UniProtKB-KW"/>
</dbReference>
<dbReference type="OrthoDB" id="9804920at2"/>
<dbReference type="PANTHER" id="PTHR40659">
    <property type="entry name" value="NICKEL/COBALT EFFLUX SYSTEM RCNA"/>
    <property type="match status" value="1"/>
</dbReference>
<dbReference type="GO" id="GO:0006508">
    <property type="term" value="P:proteolysis"/>
    <property type="evidence" value="ECO:0007669"/>
    <property type="project" value="InterPro"/>
</dbReference>
<evidence type="ECO:0000256" key="6">
    <source>
        <dbReference type="ARBA" id="ARBA00022596"/>
    </source>
</evidence>